<reference evidence="2" key="1">
    <citation type="submission" date="2018-11" db="EMBL/GenBank/DDBJ databases">
        <authorList>
            <consortium name="Pathogen Informatics"/>
        </authorList>
    </citation>
    <scope>NUCLEOTIDE SEQUENCE</scope>
</reference>
<dbReference type="EMBL" id="CAAALY010038316">
    <property type="protein sequence ID" value="VEL18713.1"/>
    <property type="molecule type" value="Genomic_DNA"/>
</dbReference>
<evidence type="ECO:0000256" key="1">
    <source>
        <dbReference type="SAM" id="MobiDB-lite"/>
    </source>
</evidence>
<evidence type="ECO:0000313" key="2">
    <source>
        <dbReference type="EMBL" id="VEL18713.1"/>
    </source>
</evidence>
<name>A0A3S5A3D3_9PLAT</name>
<feature type="region of interest" description="Disordered" evidence="1">
    <location>
        <begin position="51"/>
        <end position="77"/>
    </location>
</feature>
<evidence type="ECO:0000313" key="3">
    <source>
        <dbReference type="Proteomes" id="UP000784294"/>
    </source>
</evidence>
<keyword evidence="3" id="KW-1185">Reference proteome</keyword>
<gene>
    <name evidence="2" type="ORF">PXEA_LOCUS12153</name>
</gene>
<sequence>MIQRYVNSNASGPLNMTNFQSCIRQSYSSANQFPNRPGSSVSVNSPTSLETEMANNVSTKSTYRSTASPTPLAPPRRHRQYHSCFLLIAAPFTGELIAEILTKLELAARLDRDYLLIPGLLHLRDPSLNQHKATSETGLSVAPAAIGPARQSVGSRDLGEPPPRTSLVFNSNNPSGRYRRAGSGSRDGAANPRSSEPIASPSRSPELLRSIIPASNLDSGRSSCQGVISFGFPMDPLTASKRYEVGSLSEMSDVYDSSLAETDETGFETGNFGDDVFRQVNI</sequence>
<protein>
    <submittedName>
        <fullName evidence="2">Uncharacterized protein</fullName>
    </submittedName>
</protein>
<proteinExistence type="predicted"/>
<feature type="compositionally biased region" description="Polar residues" evidence="1">
    <location>
        <begin position="51"/>
        <end position="69"/>
    </location>
</feature>
<comment type="caution">
    <text evidence="2">The sequence shown here is derived from an EMBL/GenBank/DDBJ whole genome shotgun (WGS) entry which is preliminary data.</text>
</comment>
<accession>A0A3S5A3D3</accession>
<dbReference type="AlphaFoldDB" id="A0A3S5A3D3"/>
<feature type="region of interest" description="Disordered" evidence="1">
    <location>
        <begin position="132"/>
        <end position="206"/>
    </location>
</feature>
<feature type="compositionally biased region" description="Low complexity" evidence="1">
    <location>
        <begin position="181"/>
        <end position="190"/>
    </location>
</feature>
<dbReference type="Proteomes" id="UP000784294">
    <property type="component" value="Unassembled WGS sequence"/>
</dbReference>
<organism evidence="2 3">
    <name type="scientific">Protopolystoma xenopodis</name>
    <dbReference type="NCBI Taxonomy" id="117903"/>
    <lineage>
        <taxon>Eukaryota</taxon>
        <taxon>Metazoa</taxon>
        <taxon>Spiralia</taxon>
        <taxon>Lophotrochozoa</taxon>
        <taxon>Platyhelminthes</taxon>
        <taxon>Monogenea</taxon>
        <taxon>Polyopisthocotylea</taxon>
        <taxon>Polystomatidea</taxon>
        <taxon>Polystomatidae</taxon>
        <taxon>Protopolystoma</taxon>
    </lineage>
</organism>